<dbReference type="GO" id="GO:0016620">
    <property type="term" value="F:oxidoreductase activity, acting on the aldehyde or oxo group of donors, NAD or NADP as acceptor"/>
    <property type="evidence" value="ECO:0007669"/>
    <property type="project" value="InterPro"/>
</dbReference>
<dbReference type="Gene3D" id="3.40.50.720">
    <property type="entry name" value="NAD(P)-binding Rossmann-like Domain"/>
    <property type="match status" value="1"/>
</dbReference>
<protein>
    <submittedName>
        <fullName evidence="3">Aspartate-semialdehyde dehydrogenase</fullName>
    </submittedName>
</protein>
<name>A0A828PJB6_ACTPL</name>
<dbReference type="EMBL" id="ADOG01000019">
    <property type="protein sequence ID" value="EFM91668.1"/>
    <property type="molecule type" value="Genomic_DNA"/>
</dbReference>
<organism evidence="3 4">
    <name type="scientific">Actinobacillus pleuropneumoniae serovar 6 str. Femo</name>
    <dbReference type="NCBI Taxonomy" id="754256"/>
    <lineage>
        <taxon>Bacteria</taxon>
        <taxon>Pseudomonadati</taxon>
        <taxon>Pseudomonadota</taxon>
        <taxon>Gammaproteobacteria</taxon>
        <taxon>Pasteurellales</taxon>
        <taxon>Pasteurellaceae</taxon>
        <taxon>Actinobacillus</taxon>
    </lineage>
</organism>
<reference evidence="3 4" key="1">
    <citation type="journal article" date="2010" name="J. Bacteriol.">
        <title>Comparative genomic characterization of Actinobacillus pleuropneumoniae.</title>
        <authorList>
            <person name="Xu Z."/>
            <person name="Chen X."/>
            <person name="Li L."/>
            <person name="Li T."/>
            <person name="Wang S."/>
            <person name="Chen H."/>
            <person name="Zhou R."/>
        </authorList>
    </citation>
    <scope>NUCLEOTIDE SEQUENCE [LARGE SCALE GENOMIC DNA]</scope>
    <source>
        <strain evidence="3 4">Femo</strain>
    </source>
</reference>
<dbReference type="GO" id="GO:0008652">
    <property type="term" value="P:amino acid biosynthetic process"/>
    <property type="evidence" value="ECO:0007669"/>
    <property type="project" value="InterPro"/>
</dbReference>
<accession>A0A828PJB6</accession>
<dbReference type="Proteomes" id="UP000005341">
    <property type="component" value="Unassembled WGS sequence"/>
</dbReference>
<dbReference type="PIRSF" id="PIRSF000148">
    <property type="entry name" value="ASA_dh"/>
    <property type="match status" value="1"/>
</dbReference>
<dbReference type="Gene3D" id="3.30.360.10">
    <property type="entry name" value="Dihydrodipicolinate Reductase, domain 2"/>
    <property type="match status" value="1"/>
</dbReference>
<dbReference type="PANTHER" id="PTHR46278">
    <property type="entry name" value="DEHYDROGENASE, PUTATIVE-RELATED"/>
    <property type="match status" value="1"/>
</dbReference>
<evidence type="ECO:0000313" key="3">
    <source>
        <dbReference type="EMBL" id="EFM91668.1"/>
    </source>
</evidence>
<dbReference type="SUPFAM" id="SSF55347">
    <property type="entry name" value="Glyceraldehyde-3-phosphate dehydrogenase-like, C-terminal domain"/>
    <property type="match status" value="1"/>
</dbReference>
<proteinExistence type="inferred from homology"/>
<feature type="domain" description="Semialdehyde dehydrogenase dimerisation" evidence="2">
    <location>
        <begin position="159"/>
        <end position="328"/>
    </location>
</feature>
<dbReference type="SUPFAM" id="SSF51735">
    <property type="entry name" value="NAD(P)-binding Rossmann-fold domains"/>
    <property type="match status" value="1"/>
</dbReference>
<evidence type="ECO:0000256" key="1">
    <source>
        <dbReference type="ARBA" id="ARBA00010584"/>
    </source>
</evidence>
<comment type="caution">
    <text evidence="3">The sequence shown here is derived from an EMBL/GenBank/DDBJ whole genome shotgun (WGS) entry which is preliminary data.</text>
</comment>
<evidence type="ECO:0000259" key="2">
    <source>
        <dbReference type="Pfam" id="PF02774"/>
    </source>
</evidence>
<dbReference type="NCBIfam" id="NF005368">
    <property type="entry name" value="PRK06901.1"/>
    <property type="match status" value="1"/>
</dbReference>
<dbReference type="InterPro" id="IPR036291">
    <property type="entry name" value="NAD(P)-bd_dom_sf"/>
</dbReference>
<sequence length="348" mass="38553">MCVTPNQAYKKEQLLMSGSMTSNIRLAIAADFTLSSKLLEALAESDLRLDNISAIEIEPFGEEQSLYMGGKAIEQIALDEVNWTDFSHVFFAGKMAQAEVLAQAVQAGCIVLDLYGITALIANVPVVVPSVNDEAIANLRERNIVALANPQISQLALTLKPFLAQPLSHIFVTSLLPAAYFGDEKVKELAGQTARLLNGIPFDENAERIAFDTVPANVQGEEKNLPFSRVFELQLAKVLPNLTASTTFHSVQTPVFYGISQMVTLHSEYQLDVESVSAEWQQQNWLRFHEESVMTAVKNGENEEENLLQISQLLAKSENEVQFWSVADEQKFSLAFLAVQLLNLVLEY</sequence>
<dbReference type="PANTHER" id="PTHR46278:SF2">
    <property type="entry name" value="ASPARTATE-SEMIALDEHYDE DEHYDROGENASE"/>
    <property type="match status" value="1"/>
</dbReference>
<gene>
    <name evidence="3" type="ORF">appser6_13670</name>
</gene>
<dbReference type="AlphaFoldDB" id="A0A828PJB6"/>
<dbReference type="InterPro" id="IPR012280">
    <property type="entry name" value="Semialdhyde_DH_dimer_dom"/>
</dbReference>
<dbReference type="Pfam" id="PF02774">
    <property type="entry name" value="Semialdhyde_dhC"/>
    <property type="match status" value="1"/>
</dbReference>
<dbReference type="GO" id="GO:0046983">
    <property type="term" value="F:protein dimerization activity"/>
    <property type="evidence" value="ECO:0007669"/>
    <property type="project" value="InterPro"/>
</dbReference>
<evidence type="ECO:0000313" key="4">
    <source>
        <dbReference type="Proteomes" id="UP000005341"/>
    </source>
</evidence>
<comment type="similarity">
    <text evidence="1">Belongs to the aspartate-semialdehyde dehydrogenase family.</text>
</comment>